<protein>
    <recommendedName>
        <fullName evidence="4">Dipeptidyl-peptidase V</fullName>
    </recommendedName>
</protein>
<accession>A0A6V8HPP9</accession>
<organism evidence="6 7">
    <name type="scientific">Talaromyces pinophilus</name>
    <name type="common">Penicillium pinophilum</name>
    <dbReference type="NCBI Taxonomy" id="128442"/>
    <lineage>
        <taxon>Eukaryota</taxon>
        <taxon>Fungi</taxon>
        <taxon>Dikarya</taxon>
        <taxon>Ascomycota</taxon>
        <taxon>Pezizomycotina</taxon>
        <taxon>Eurotiomycetes</taxon>
        <taxon>Eurotiomycetidae</taxon>
        <taxon>Eurotiales</taxon>
        <taxon>Trichocomaceae</taxon>
        <taxon>Talaromyces</taxon>
        <taxon>Talaromyces sect. Talaromyces</taxon>
    </lineage>
</organism>
<evidence type="ECO:0000313" key="6">
    <source>
        <dbReference type="EMBL" id="GAM41713.1"/>
    </source>
</evidence>
<keyword evidence="3" id="KW-0720">Serine protease</keyword>
<dbReference type="GO" id="GO:0004252">
    <property type="term" value="F:serine-type endopeptidase activity"/>
    <property type="evidence" value="ECO:0007669"/>
    <property type="project" value="TreeGrafter"/>
</dbReference>
<dbReference type="InterPro" id="IPR011042">
    <property type="entry name" value="6-blade_b-propeller_TolB-like"/>
</dbReference>
<dbReference type="PANTHER" id="PTHR42776:SF27">
    <property type="entry name" value="DIPEPTIDYL PEPTIDASE FAMILY MEMBER 6"/>
    <property type="match status" value="1"/>
</dbReference>
<comment type="similarity">
    <text evidence="1">Belongs to the peptidase S9C family.</text>
</comment>
<evidence type="ECO:0000256" key="2">
    <source>
        <dbReference type="ARBA" id="ARBA00022801"/>
    </source>
</evidence>
<dbReference type="Gene3D" id="2.120.10.30">
    <property type="entry name" value="TolB, C-terminal domain"/>
    <property type="match status" value="2"/>
</dbReference>
<gene>
    <name evidence="6" type="ORF">TCE0_042r15039</name>
</gene>
<reference evidence="7" key="1">
    <citation type="journal article" date="2015" name="Genome Announc.">
        <title>Draft genome sequence of Talaromyces cellulolyticus strain Y-94, a source of lignocellulosic biomass-degrading enzymes.</title>
        <authorList>
            <person name="Fujii T."/>
            <person name="Koike H."/>
            <person name="Sawayama S."/>
            <person name="Yano S."/>
            <person name="Inoue H."/>
        </authorList>
    </citation>
    <scope>NUCLEOTIDE SEQUENCE [LARGE SCALE GENOMIC DNA]</scope>
    <source>
        <strain evidence="7">Y-94</strain>
    </source>
</reference>
<dbReference type="InterPro" id="IPR029058">
    <property type="entry name" value="AB_hydrolase_fold"/>
</dbReference>
<dbReference type="AlphaFoldDB" id="A0A6V8HPP9"/>
<keyword evidence="7" id="KW-1185">Reference proteome</keyword>
<dbReference type="Proteomes" id="UP000053095">
    <property type="component" value="Unassembled WGS sequence"/>
</dbReference>
<dbReference type="Pfam" id="PF07676">
    <property type="entry name" value="PD40"/>
    <property type="match status" value="1"/>
</dbReference>
<dbReference type="EMBL" id="DF933838">
    <property type="protein sequence ID" value="GAM41713.1"/>
    <property type="molecule type" value="Genomic_DNA"/>
</dbReference>
<dbReference type="Gene3D" id="3.40.50.1820">
    <property type="entry name" value="alpha/beta hydrolase"/>
    <property type="match status" value="1"/>
</dbReference>
<dbReference type="InterPro" id="IPR001375">
    <property type="entry name" value="Peptidase_S9_cat"/>
</dbReference>
<comment type="caution">
    <text evidence="6">The sequence shown here is derived from an EMBL/GenBank/DDBJ whole genome shotgun (WGS) entry which is preliminary data.</text>
</comment>
<feature type="domain" description="Peptidase S9 prolyl oligopeptidase catalytic" evidence="5">
    <location>
        <begin position="425"/>
        <end position="634"/>
    </location>
</feature>
<dbReference type="Pfam" id="PF00326">
    <property type="entry name" value="Peptidase_S9"/>
    <property type="match status" value="1"/>
</dbReference>
<dbReference type="PANTHER" id="PTHR42776">
    <property type="entry name" value="SERINE PEPTIDASE S9 FAMILY MEMBER"/>
    <property type="match status" value="1"/>
</dbReference>
<evidence type="ECO:0000256" key="3">
    <source>
        <dbReference type="ARBA" id="ARBA00022825"/>
    </source>
</evidence>
<name>A0A6V8HPP9_TALPI</name>
<proteinExistence type="inferred from homology"/>
<evidence type="ECO:0000256" key="1">
    <source>
        <dbReference type="ARBA" id="ARBA00010040"/>
    </source>
</evidence>
<evidence type="ECO:0000313" key="7">
    <source>
        <dbReference type="Proteomes" id="UP000053095"/>
    </source>
</evidence>
<dbReference type="GO" id="GO:0006508">
    <property type="term" value="P:proteolysis"/>
    <property type="evidence" value="ECO:0007669"/>
    <property type="project" value="InterPro"/>
</dbReference>
<dbReference type="SUPFAM" id="SSF82171">
    <property type="entry name" value="DPP6 N-terminal domain-like"/>
    <property type="match status" value="1"/>
</dbReference>
<dbReference type="SUPFAM" id="SSF53474">
    <property type="entry name" value="alpha/beta-Hydrolases"/>
    <property type="match status" value="1"/>
</dbReference>
<evidence type="ECO:0000256" key="4">
    <source>
        <dbReference type="ARBA" id="ARBA00032829"/>
    </source>
</evidence>
<dbReference type="InterPro" id="IPR011659">
    <property type="entry name" value="WD40"/>
</dbReference>
<keyword evidence="3" id="KW-0645">Protease</keyword>
<sequence>MASQLLGLELPTSVKLSPDGKSVVYSAKPNWKQNDPVSSIWIGDINSPKSAYRLTDGTFNDCEPRWAPDGKSVAFLSDRGDRGKSCAIYTLHLNRPQLEPKALTAAANTQTIAKFEFSPDGNFIAFLVPSEDEENPVVDVWNEDWIYTSLRLLDVRSGDIRLISANSLHVFDFSWSEDGSQIAYATHRSPDIESEWLHGTDIWTTEIADTDVLPREVCHIPREVFDINWLNSELYFIGYSTPTNDNSSRSVYHIDLQDKEGRVIKAAHGDNDCAAGLRRVGSKLLVHVEKGMEDQLRLLDSDVLYKEQKCILAFDAILDLAGKVRVAFVQGSVNRPPEVFEISPTGELQQLSNHGRAWTTEFCTRTFLECPTLDGSEKIEGMFISPIAKAGQKVATIVLIHGGPYWRVTDSFDFLNHFFMPRLLLEGFGILIPNYRGSSGRGDRFARYTSGGLGVYDAPDIIAMTQHAITQNLADPSRLLVAGKSQGGYLSYLLSVRNGAHGLGWRFQAAIATAGITDWDAMTMSSDIGYREAGMAGEAPWRLSKGDINSRSGSALWEFRDAADKGRIPPMLLIHGKDDVRVPVSQAIGFRRALDEAGLEFQCAIYRGEGHYFQKRASAEDLMERIVRFIKKYLV</sequence>
<evidence type="ECO:0000259" key="5">
    <source>
        <dbReference type="Pfam" id="PF00326"/>
    </source>
</evidence>
<keyword evidence="2" id="KW-0378">Hydrolase</keyword>